<dbReference type="Proteomes" id="UP001317870">
    <property type="component" value="Chromosome"/>
</dbReference>
<evidence type="ECO:0000313" key="2">
    <source>
        <dbReference type="Proteomes" id="UP001317870"/>
    </source>
</evidence>
<reference evidence="1 2" key="1">
    <citation type="submission" date="2022-11" db="EMBL/GenBank/DDBJ databases">
        <title>Genome Sequencing of Nocardia sp. ON39_IFM12276 and assembly.</title>
        <authorList>
            <person name="Shimojima M."/>
            <person name="Toyokawa M."/>
            <person name="Uesaka K."/>
        </authorList>
    </citation>
    <scope>NUCLEOTIDE SEQUENCE [LARGE SCALE GENOMIC DNA]</scope>
    <source>
        <strain evidence="1 2">IFM 12276</strain>
    </source>
</reference>
<sequence length="87" mass="9311">MLTAFGFDYVPGNARLPPSSGMRIAPMAMRTLARGRCGRLQSDLPVSAAAPLGGEDPATLAAIENTMYANAVTAWTPRNSYVDRPER</sequence>
<accession>A0ABN6U7H2</accession>
<gene>
    <name evidence="1" type="ORF">IFM12276_42620</name>
</gene>
<dbReference type="EMBL" id="AP026978">
    <property type="protein sequence ID" value="BDU01234.1"/>
    <property type="molecule type" value="Genomic_DNA"/>
</dbReference>
<dbReference type="RefSeq" id="WP_281874351.1">
    <property type="nucleotide sequence ID" value="NZ_AP026978.1"/>
</dbReference>
<evidence type="ECO:0000313" key="1">
    <source>
        <dbReference type="EMBL" id="BDU01234.1"/>
    </source>
</evidence>
<protein>
    <submittedName>
        <fullName evidence="1">Uncharacterized protein</fullName>
    </submittedName>
</protein>
<proteinExistence type="predicted"/>
<organism evidence="1 2">
    <name type="scientific">Nocardia sputorum</name>
    <dbReference type="NCBI Taxonomy" id="2984338"/>
    <lineage>
        <taxon>Bacteria</taxon>
        <taxon>Bacillati</taxon>
        <taxon>Actinomycetota</taxon>
        <taxon>Actinomycetes</taxon>
        <taxon>Mycobacteriales</taxon>
        <taxon>Nocardiaceae</taxon>
        <taxon>Nocardia</taxon>
    </lineage>
</organism>
<name>A0ABN6U7H2_9NOCA</name>
<keyword evidence="2" id="KW-1185">Reference proteome</keyword>